<organism evidence="2 3">
    <name type="scientific">Prevotella fusca JCM 17724</name>
    <dbReference type="NCBI Taxonomy" id="1236517"/>
    <lineage>
        <taxon>Bacteria</taxon>
        <taxon>Pseudomonadati</taxon>
        <taxon>Bacteroidota</taxon>
        <taxon>Bacteroidia</taxon>
        <taxon>Bacteroidales</taxon>
        <taxon>Prevotellaceae</taxon>
        <taxon>Prevotella</taxon>
    </lineage>
</organism>
<keyword evidence="1" id="KW-0812">Transmembrane</keyword>
<gene>
    <name evidence="2" type="ORF">J5A51_01875</name>
</gene>
<sequence>MRELLSVRNWQAAVWMVPVNRETGMQTACIPVWLPIVFFAPLYYINRCILYKVEIAGCCCDSFQHPFSMLAKLNSWYIISRLFTMQKRTGTSVVTV</sequence>
<evidence type="ECO:0000313" key="2">
    <source>
        <dbReference type="EMBL" id="QUB86039.1"/>
    </source>
</evidence>
<keyword evidence="1" id="KW-1133">Transmembrane helix</keyword>
<dbReference type="RefSeq" id="WP_148301590.1">
    <property type="nucleotide sequence ID" value="NZ_BAKO01000010.1"/>
</dbReference>
<dbReference type="EMBL" id="CP072369">
    <property type="protein sequence ID" value="QUB86039.1"/>
    <property type="molecule type" value="Genomic_DNA"/>
</dbReference>
<accession>A0ABX7XWF4</accession>
<name>A0ABX7XWF4_9BACT</name>
<proteinExistence type="predicted"/>
<feature type="transmembrane region" description="Helical" evidence="1">
    <location>
        <begin position="25"/>
        <end position="45"/>
    </location>
</feature>
<protein>
    <submittedName>
        <fullName evidence="2">Uncharacterized protein</fullName>
    </submittedName>
</protein>
<evidence type="ECO:0000313" key="3">
    <source>
        <dbReference type="Proteomes" id="UP000682005"/>
    </source>
</evidence>
<keyword evidence="3" id="KW-1185">Reference proteome</keyword>
<reference evidence="2 3" key="1">
    <citation type="submission" date="2021-03" db="EMBL/GenBank/DDBJ databases">
        <title>Human Oral Microbial Genomes.</title>
        <authorList>
            <person name="Johnston C.D."/>
            <person name="Chen T."/>
            <person name="Dewhirst F.E."/>
        </authorList>
    </citation>
    <scope>NUCLEOTIDE SEQUENCE [LARGE SCALE GENOMIC DNA]</scope>
    <source>
        <strain evidence="2 3">W1435</strain>
    </source>
</reference>
<keyword evidence="1" id="KW-0472">Membrane</keyword>
<dbReference type="Proteomes" id="UP000682005">
    <property type="component" value="Chromosome 2"/>
</dbReference>
<evidence type="ECO:0000256" key="1">
    <source>
        <dbReference type="SAM" id="Phobius"/>
    </source>
</evidence>